<protein>
    <submittedName>
        <fullName evidence="2">(wild Malaysian banana) hypothetical protein</fullName>
    </submittedName>
</protein>
<dbReference type="InParanoid" id="A0A804IZY2"/>
<evidence type="ECO:0000313" key="2">
    <source>
        <dbReference type="EMBL" id="CAG1837277.1"/>
    </source>
</evidence>
<keyword evidence="1" id="KW-1133">Transmembrane helix</keyword>
<feature type="transmembrane region" description="Helical" evidence="1">
    <location>
        <begin position="30"/>
        <end position="53"/>
    </location>
</feature>
<reference evidence="2" key="1">
    <citation type="submission" date="2021-03" db="EMBL/GenBank/DDBJ databases">
        <authorList>
            <consortium name="Genoscope - CEA"/>
            <person name="William W."/>
        </authorList>
    </citation>
    <scope>NUCLEOTIDE SEQUENCE</scope>
    <source>
        <strain evidence="2">Doubled-haploid Pahang</strain>
    </source>
</reference>
<keyword evidence="1" id="KW-0812">Transmembrane</keyword>
<proteinExistence type="predicted"/>
<dbReference type="EMBL" id="HG996470">
    <property type="protein sequence ID" value="CAG1837277.1"/>
    <property type="molecule type" value="Genomic_DNA"/>
</dbReference>
<dbReference type="AlphaFoldDB" id="A0A804IZY2"/>
<accession>A0A804IZY2</accession>
<gene>
    <name evidence="2" type="ORF">GSMUA_254540.1</name>
</gene>
<dbReference type="Gramene" id="Ma05_t02270.1">
    <property type="protein sequence ID" value="Ma05_p02270.1"/>
    <property type="gene ID" value="Ma05_g02270"/>
</dbReference>
<evidence type="ECO:0000313" key="4">
    <source>
        <dbReference type="Proteomes" id="UP000012960"/>
    </source>
</evidence>
<keyword evidence="1" id="KW-0472">Membrane</keyword>
<evidence type="ECO:0000313" key="3">
    <source>
        <dbReference type="EnsemblPlants" id="Ma05_p02270.1"/>
    </source>
</evidence>
<reference evidence="3" key="2">
    <citation type="submission" date="2021-05" db="UniProtKB">
        <authorList>
            <consortium name="EnsemblPlants"/>
        </authorList>
    </citation>
    <scope>IDENTIFICATION</scope>
    <source>
        <strain evidence="3">subsp. malaccensis</strain>
    </source>
</reference>
<dbReference type="Proteomes" id="UP000012960">
    <property type="component" value="Unplaced"/>
</dbReference>
<keyword evidence="4" id="KW-1185">Reference proteome</keyword>
<dbReference type="EnsemblPlants" id="Ma05_t02270.1">
    <property type="protein sequence ID" value="Ma05_p02270.1"/>
    <property type="gene ID" value="Ma05_g02270"/>
</dbReference>
<evidence type="ECO:0000256" key="1">
    <source>
        <dbReference type="SAM" id="Phobius"/>
    </source>
</evidence>
<name>A0A804IZY2_MUSAM</name>
<sequence>MFYSLCLLDHSRAAISKTVVSNYRDDDVPLGWMVLSVHLLSVITVSCIHSFILDG</sequence>
<organism evidence="3 4">
    <name type="scientific">Musa acuminata subsp. malaccensis</name>
    <name type="common">Wild banana</name>
    <name type="synonym">Musa malaccensis</name>
    <dbReference type="NCBI Taxonomy" id="214687"/>
    <lineage>
        <taxon>Eukaryota</taxon>
        <taxon>Viridiplantae</taxon>
        <taxon>Streptophyta</taxon>
        <taxon>Embryophyta</taxon>
        <taxon>Tracheophyta</taxon>
        <taxon>Spermatophyta</taxon>
        <taxon>Magnoliopsida</taxon>
        <taxon>Liliopsida</taxon>
        <taxon>Zingiberales</taxon>
        <taxon>Musaceae</taxon>
        <taxon>Musa</taxon>
    </lineage>
</organism>